<evidence type="ECO:0000313" key="5">
    <source>
        <dbReference type="Proteomes" id="UP000429607"/>
    </source>
</evidence>
<accession>A0A6A3J104</accession>
<feature type="repeat" description="ANK" evidence="3">
    <location>
        <begin position="76"/>
        <end position="108"/>
    </location>
</feature>
<dbReference type="PROSITE" id="PS50297">
    <property type="entry name" value="ANK_REP_REGION"/>
    <property type="match status" value="3"/>
</dbReference>
<comment type="caution">
    <text evidence="4">The sequence shown here is derived from an EMBL/GenBank/DDBJ whole genome shotgun (WGS) entry which is preliminary data.</text>
</comment>
<name>A0A6A3J104_9STRA</name>
<keyword evidence="1" id="KW-0677">Repeat</keyword>
<dbReference type="PANTHER" id="PTHR24198:SF165">
    <property type="entry name" value="ANKYRIN REPEAT-CONTAINING PROTEIN-RELATED"/>
    <property type="match status" value="1"/>
</dbReference>
<evidence type="ECO:0000256" key="3">
    <source>
        <dbReference type="PROSITE-ProRule" id="PRU00023"/>
    </source>
</evidence>
<dbReference type="InterPro" id="IPR036770">
    <property type="entry name" value="Ankyrin_rpt-contain_sf"/>
</dbReference>
<protein>
    <submittedName>
        <fullName evidence="4">Uncharacterized protein</fullName>
    </submittedName>
</protein>
<dbReference type="Gene3D" id="1.25.40.20">
    <property type="entry name" value="Ankyrin repeat-containing domain"/>
    <property type="match status" value="1"/>
</dbReference>
<evidence type="ECO:0000313" key="4">
    <source>
        <dbReference type="EMBL" id="KAE8987882.1"/>
    </source>
</evidence>
<dbReference type="Pfam" id="PF00023">
    <property type="entry name" value="Ank"/>
    <property type="match status" value="1"/>
</dbReference>
<dbReference type="AlphaFoldDB" id="A0A6A3J104"/>
<sequence>MKVIDMQLPSGATALNVACEHGRFDVVVALVNAGADLELADSEGYTPLITAAQLGYSDIIQLLVNRGADVNVQLPSGGTALLTAVWHRRLAVVRILLDNGADIDLCGDFQNWPPLTAAYFSGFSDLVQLIYERVPDDTDYSTEGRAPIAPPREISATNNSVDQKYRNGDTALRIACERGLSSVCW</sequence>
<evidence type="ECO:0000256" key="1">
    <source>
        <dbReference type="ARBA" id="ARBA00022737"/>
    </source>
</evidence>
<dbReference type="PRINTS" id="PR01415">
    <property type="entry name" value="ANKYRIN"/>
</dbReference>
<gene>
    <name evidence="4" type="ORF">PR001_g22194</name>
</gene>
<reference evidence="4 5" key="1">
    <citation type="submission" date="2018-09" db="EMBL/GenBank/DDBJ databases">
        <title>Genomic investigation of the strawberry pathogen Phytophthora fragariae indicates pathogenicity is determined by transcriptional variation in three key races.</title>
        <authorList>
            <person name="Adams T.M."/>
            <person name="Armitage A.D."/>
            <person name="Sobczyk M.K."/>
            <person name="Bates H.J."/>
            <person name="Dunwell J.M."/>
            <person name="Nellist C.F."/>
            <person name="Harrison R.J."/>
        </authorList>
    </citation>
    <scope>NUCLEOTIDE SEQUENCE [LARGE SCALE GENOMIC DNA]</scope>
    <source>
        <strain evidence="4 5">SCRP249</strain>
    </source>
</reference>
<organism evidence="4 5">
    <name type="scientific">Phytophthora rubi</name>
    <dbReference type="NCBI Taxonomy" id="129364"/>
    <lineage>
        <taxon>Eukaryota</taxon>
        <taxon>Sar</taxon>
        <taxon>Stramenopiles</taxon>
        <taxon>Oomycota</taxon>
        <taxon>Peronosporomycetes</taxon>
        <taxon>Peronosporales</taxon>
        <taxon>Peronosporaceae</taxon>
        <taxon>Phytophthora</taxon>
    </lineage>
</organism>
<dbReference type="PROSITE" id="PS50088">
    <property type="entry name" value="ANK_REPEAT"/>
    <property type="match status" value="3"/>
</dbReference>
<dbReference type="InterPro" id="IPR002110">
    <property type="entry name" value="Ankyrin_rpt"/>
</dbReference>
<dbReference type="SUPFAM" id="SSF48403">
    <property type="entry name" value="Ankyrin repeat"/>
    <property type="match status" value="1"/>
</dbReference>
<feature type="repeat" description="ANK" evidence="3">
    <location>
        <begin position="43"/>
        <end position="75"/>
    </location>
</feature>
<feature type="repeat" description="ANK" evidence="3">
    <location>
        <begin position="10"/>
        <end position="42"/>
    </location>
</feature>
<dbReference type="EMBL" id="QXFV01002438">
    <property type="protein sequence ID" value="KAE8987882.1"/>
    <property type="molecule type" value="Genomic_DNA"/>
</dbReference>
<dbReference type="SMART" id="SM00248">
    <property type="entry name" value="ANK"/>
    <property type="match status" value="4"/>
</dbReference>
<proteinExistence type="predicted"/>
<dbReference type="GO" id="GO:0005737">
    <property type="term" value="C:cytoplasm"/>
    <property type="evidence" value="ECO:0007669"/>
    <property type="project" value="TreeGrafter"/>
</dbReference>
<evidence type="ECO:0000256" key="2">
    <source>
        <dbReference type="ARBA" id="ARBA00023043"/>
    </source>
</evidence>
<dbReference type="Pfam" id="PF12796">
    <property type="entry name" value="Ank_2"/>
    <property type="match status" value="1"/>
</dbReference>
<keyword evidence="2 3" id="KW-0040">ANK repeat</keyword>
<dbReference type="Proteomes" id="UP000429607">
    <property type="component" value="Unassembled WGS sequence"/>
</dbReference>
<dbReference type="PANTHER" id="PTHR24198">
    <property type="entry name" value="ANKYRIN REPEAT AND PROTEIN KINASE DOMAIN-CONTAINING PROTEIN"/>
    <property type="match status" value="1"/>
</dbReference>